<dbReference type="AlphaFoldDB" id="A0A2T0ZJS7"/>
<evidence type="ECO:0000259" key="5">
    <source>
        <dbReference type="Pfam" id="PF08240"/>
    </source>
</evidence>
<dbReference type="OrthoDB" id="9797931at2"/>
<accession>A0A2T0ZJS7</accession>
<protein>
    <submittedName>
        <fullName evidence="7">Threonine dehydrogenase-like Zn-dependent dehydrogenase</fullName>
    </submittedName>
</protein>
<dbReference type="InterPro" id="IPR031640">
    <property type="entry name" value="Glu_dehyd_C"/>
</dbReference>
<keyword evidence="4" id="KW-0560">Oxidoreductase</keyword>
<dbReference type="Gene3D" id="3.90.180.10">
    <property type="entry name" value="Medium-chain alcohol dehydrogenases, catalytic domain"/>
    <property type="match status" value="2"/>
</dbReference>
<evidence type="ECO:0000313" key="8">
    <source>
        <dbReference type="Proteomes" id="UP000237752"/>
    </source>
</evidence>
<dbReference type="PANTHER" id="PTHR43401">
    <property type="entry name" value="L-THREONINE 3-DEHYDROGENASE"/>
    <property type="match status" value="1"/>
</dbReference>
<name>A0A2T0ZJS7_9ACTN</name>
<dbReference type="PANTHER" id="PTHR43401:SF2">
    <property type="entry name" value="L-THREONINE 3-DEHYDROGENASE"/>
    <property type="match status" value="1"/>
</dbReference>
<dbReference type="GO" id="GO:0046872">
    <property type="term" value="F:metal ion binding"/>
    <property type="evidence" value="ECO:0007669"/>
    <property type="project" value="UniProtKB-KW"/>
</dbReference>
<evidence type="ECO:0000256" key="2">
    <source>
        <dbReference type="ARBA" id="ARBA00022723"/>
    </source>
</evidence>
<reference evidence="7 8" key="1">
    <citation type="submission" date="2018-03" db="EMBL/GenBank/DDBJ databases">
        <title>Genomic Encyclopedia of Archaeal and Bacterial Type Strains, Phase II (KMG-II): from individual species to whole genera.</title>
        <authorList>
            <person name="Goeker M."/>
        </authorList>
    </citation>
    <scope>NUCLEOTIDE SEQUENCE [LARGE SCALE GENOMIC DNA]</scope>
    <source>
        <strain evidence="7 8">DSM 100065</strain>
    </source>
</reference>
<evidence type="ECO:0000256" key="1">
    <source>
        <dbReference type="ARBA" id="ARBA00001947"/>
    </source>
</evidence>
<evidence type="ECO:0000313" key="7">
    <source>
        <dbReference type="EMBL" id="PRZ36586.1"/>
    </source>
</evidence>
<keyword evidence="3" id="KW-0862">Zinc</keyword>
<evidence type="ECO:0000256" key="4">
    <source>
        <dbReference type="ARBA" id="ARBA00023002"/>
    </source>
</evidence>
<dbReference type="Proteomes" id="UP000237752">
    <property type="component" value="Unassembled WGS sequence"/>
</dbReference>
<sequence>MWSQRLIAPHQFRNTEVPTPGMDDIGEGELLVRLRAGGICGSDLPPVRMHFDPQEKAPGVWPLHEIVGDVVASKSTSIAVGQRVIGWAKDLQGLVEVFTAYADQVVPVEPDISDVAAVVAQPLACVMCAVDRFDSVAGRRAAVIGQGPIGLLFSHVLKSRGASEVIGVDVVDRSDLGADFGVDKIIYGSSRNWAPTLTKDERPMLVVEAVGHQIGTLNDAITAAAVGGQIMAFGVNDDPYYPIDFHWLFRKNLTLHAGITTEHARYLRAAQEYLRAHPGLAQRYVTNVMPIADVQQAFEIAARPSVGRLKVVLTVDGEDAAK</sequence>
<dbReference type="Gene3D" id="3.40.50.720">
    <property type="entry name" value="NAD(P)-binding Rossmann-like Domain"/>
    <property type="match status" value="1"/>
</dbReference>
<dbReference type="InterPro" id="IPR013154">
    <property type="entry name" value="ADH-like_N"/>
</dbReference>
<dbReference type="RefSeq" id="WP_106350650.1">
    <property type="nucleotide sequence ID" value="NZ_PVUE01000021.1"/>
</dbReference>
<dbReference type="InterPro" id="IPR036291">
    <property type="entry name" value="NAD(P)-bd_dom_sf"/>
</dbReference>
<dbReference type="InterPro" id="IPR011032">
    <property type="entry name" value="GroES-like_sf"/>
</dbReference>
<dbReference type="Pfam" id="PF16912">
    <property type="entry name" value="Glu_dehyd_C"/>
    <property type="match status" value="1"/>
</dbReference>
<keyword evidence="8" id="KW-1185">Reference proteome</keyword>
<proteinExistence type="predicted"/>
<organism evidence="7 8">
    <name type="scientific">Antricoccus suffuscus</name>
    <dbReference type="NCBI Taxonomy" id="1629062"/>
    <lineage>
        <taxon>Bacteria</taxon>
        <taxon>Bacillati</taxon>
        <taxon>Actinomycetota</taxon>
        <taxon>Actinomycetes</taxon>
        <taxon>Geodermatophilales</taxon>
        <taxon>Antricoccaceae</taxon>
        <taxon>Antricoccus</taxon>
    </lineage>
</organism>
<dbReference type="EMBL" id="PVUE01000021">
    <property type="protein sequence ID" value="PRZ36586.1"/>
    <property type="molecule type" value="Genomic_DNA"/>
</dbReference>
<evidence type="ECO:0000259" key="6">
    <source>
        <dbReference type="Pfam" id="PF16912"/>
    </source>
</evidence>
<feature type="domain" description="Glucose dehydrogenase C-terminal" evidence="6">
    <location>
        <begin position="126"/>
        <end position="301"/>
    </location>
</feature>
<keyword evidence="2" id="KW-0479">Metal-binding</keyword>
<evidence type="ECO:0000256" key="3">
    <source>
        <dbReference type="ARBA" id="ARBA00022833"/>
    </source>
</evidence>
<dbReference type="Pfam" id="PF08240">
    <property type="entry name" value="ADH_N"/>
    <property type="match status" value="1"/>
</dbReference>
<dbReference type="SUPFAM" id="SSF50129">
    <property type="entry name" value="GroES-like"/>
    <property type="match status" value="1"/>
</dbReference>
<comment type="cofactor">
    <cofactor evidence="1">
        <name>Zn(2+)</name>
        <dbReference type="ChEBI" id="CHEBI:29105"/>
    </cofactor>
</comment>
<comment type="caution">
    <text evidence="7">The sequence shown here is derived from an EMBL/GenBank/DDBJ whole genome shotgun (WGS) entry which is preliminary data.</text>
</comment>
<dbReference type="SUPFAM" id="SSF51735">
    <property type="entry name" value="NAD(P)-binding Rossmann-fold domains"/>
    <property type="match status" value="1"/>
</dbReference>
<feature type="domain" description="Alcohol dehydrogenase-like N-terminal" evidence="5">
    <location>
        <begin position="26"/>
        <end position="85"/>
    </location>
</feature>
<gene>
    <name evidence="7" type="ORF">CLV47_12122</name>
</gene>
<dbReference type="GO" id="GO:0016491">
    <property type="term" value="F:oxidoreductase activity"/>
    <property type="evidence" value="ECO:0007669"/>
    <property type="project" value="UniProtKB-KW"/>
</dbReference>
<dbReference type="InterPro" id="IPR050129">
    <property type="entry name" value="Zn_alcohol_dh"/>
</dbReference>